<dbReference type="AlphaFoldDB" id="A0A0M3HS82"/>
<accession>A0A0M3HS82</accession>
<proteinExistence type="predicted"/>
<protein>
    <submittedName>
        <fullName evidence="2">DUF4806 domain-containing protein</fullName>
    </submittedName>
</protein>
<evidence type="ECO:0000313" key="2">
    <source>
        <dbReference type="WBParaSite" id="ALUE_0000529401-mRNA-1"/>
    </source>
</evidence>
<sequence>MDDGIELDFDPIPGDDDVVADAVHESTETFVQDLPPASVVEALFKRTGGLADTHTRLGTKAFQNGVQSPLKHSARTEREDAVRCVPCLLNRADLQRYFNSGVDSMRSALCRVAHTPPTSIGVFGNTWLGASSTPRLLMLLSSLLASRYGLRNCSEVT</sequence>
<dbReference type="WBParaSite" id="ALUE_0000529401-mRNA-1">
    <property type="protein sequence ID" value="ALUE_0000529401-mRNA-1"/>
    <property type="gene ID" value="ALUE_0000529401"/>
</dbReference>
<dbReference type="Proteomes" id="UP000036681">
    <property type="component" value="Unplaced"/>
</dbReference>
<evidence type="ECO:0000313" key="1">
    <source>
        <dbReference type="Proteomes" id="UP000036681"/>
    </source>
</evidence>
<reference evidence="2" key="1">
    <citation type="submission" date="2017-02" db="UniProtKB">
        <authorList>
            <consortium name="WormBaseParasite"/>
        </authorList>
    </citation>
    <scope>IDENTIFICATION</scope>
</reference>
<name>A0A0M3HS82_ASCLU</name>
<organism evidence="1 2">
    <name type="scientific">Ascaris lumbricoides</name>
    <name type="common">Giant roundworm</name>
    <dbReference type="NCBI Taxonomy" id="6252"/>
    <lineage>
        <taxon>Eukaryota</taxon>
        <taxon>Metazoa</taxon>
        <taxon>Ecdysozoa</taxon>
        <taxon>Nematoda</taxon>
        <taxon>Chromadorea</taxon>
        <taxon>Rhabditida</taxon>
        <taxon>Spirurina</taxon>
        <taxon>Ascaridomorpha</taxon>
        <taxon>Ascaridoidea</taxon>
        <taxon>Ascarididae</taxon>
        <taxon>Ascaris</taxon>
    </lineage>
</organism>
<keyword evidence="1" id="KW-1185">Reference proteome</keyword>